<dbReference type="InParanoid" id="A0A414NET6"/>
<accession>A0A414NET6</accession>
<feature type="transmembrane region" description="Helical" evidence="7">
    <location>
        <begin position="546"/>
        <end position="565"/>
    </location>
</feature>
<organism evidence="9 10">
    <name type="scientific">Collinsella intestinalis</name>
    <dbReference type="NCBI Taxonomy" id="147207"/>
    <lineage>
        <taxon>Bacteria</taxon>
        <taxon>Bacillati</taxon>
        <taxon>Actinomycetota</taxon>
        <taxon>Coriobacteriia</taxon>
        <taxon>Coriobacteriales</taxon>
        <taxon>Coriobacteriaceae</taxon>
        <taxon>Collinsella</taxon>
    </lineage>
</organism>
<dbReference type="InterPro" id="IPR008271">
    <property type="entry name" value="Ser/Thr_kinase_AS"/>
</dbReference>
<feature type="transmembrane region" description="Helical" evidence="7">
    <location>
        <begin position="572"/>
        <end position="594"/>
    </location>
</feature>
<dbReference type="CDD" id="cd14014">
    <property type="entry name" value="STKc_PknB_like"/>
    <property type="match status" value="1"/>
</dbReference>
<comment type="caution">
    <text evidence="9">The sequence shown here is derived from an EMBL/GenBank/DDBJ whole genome shotgun (WGS) entry which is preliminary data.</text>
</comment>
<evidence type="ECO:0000259" key="8">
    <source>
        <dbReference type="PROSITE" id="PS50011"/>
    </source>
</evidence>
<protein>
    <recommendedName>
        <fullName evidence="1">non-specific serine/threonine protein kinase</fullName>
        <ecNumber evidence="1">2.7.11.1</ecNumber>
    </recommendedName>
</protein>
<feature type="region of interest" description="Disordered" evidence="6">
    <location>
        <begin position="24"/>
        <end position="122"/>
    </location>
</feature>
<keyword evidence="2" id="KW-0808">Transferase</keyword>
<reference evidence="9 10" key="1">
    <citation type="submission" date="2018-08" db="EMBL/GenBank/DDBJ databases">
        <title>A genome reference for cultivated species of the human gut microbiota.</title>
        <authorList>
            <person name="Zou Y."/>
            <person name="Xue W."/>
            <person name="Luo G."/>
        </authorList>
    </citation>
    <scope>NUCLEOTIDE SEQUENCE [LARGE SCALE GENOMIC DNA]</scope>
    <source>
        <strain evidence="9 10">AM25-33</strain>
    </source>
</reference>
<feature type="compositionally biased region" description="Polar residues" evidence="6">
    <location>
        <begin position="38"/>
        <end position="54"/>
    </location>
</feature>
<dbReference type="PROSITE" id="PS00108">
    <property type="entry name" value="PROTEIN_KINASE_ST"/>
    <property type="match status" value="1"/>
</dbReference>
<dbReference type="InterPro" id="IPR050660">
    <property type="entry name" value="NEK_Ser/Thr_kinase"/>
</dbReference>
<keyword evidence="7" id="KW-1133">Transmembrane helix</keyword>
<evidence type="ECO:0000313" key="9">
    <source>
        <dbReference type="EMBL" id="RHF38255.1"/>
    </source>
</evidence>
<dbReference type="EC" id="2.7.11.1" evidence="1"/>
<dbReference type="InterPro" id="IPR000719">
    <property type="entry name" value="Prot_kinase_dom"/>
</dbReference>
<dbReference type="PANTHER" id="PTHR43671:SF13">
    <property type="entry name" value="SERINE_THREONINE-PROTEIN KINASE NEK2"/>
    <property type="match status" value="1"/>
</dbReference>
<feature type="transmembrane region" description="Helical" evidence="7">
    <location>
        <begin position="514"/>
        <end position="534"/>
    </location>
</feature>
<dbReference type="InterPro" id="IPR011009">
    <property type="entry name" value="Kinase-like_dom_sf"/>
</dbReference>
<proteinExistence type="predicted"/>
<name>A0A414NET6_9ACTN</name>
<dbReference type="AlphaFoldDB" id="A0A414NET6"/>
<evidence type="ECO:0000256" key="6">
    <source>
        <dbReference type="SAM" id="MobiDB-lite"/>
    </source>
</evidence>
<keyword evidence="10" id="KW-1185">Reference proteome</keyword>
<dbReference type="Proteomes" id="UP000283983">
    <property type="component" value="Unassembled WGS sequence"/>
</dbReference>
<feature type="domain" description="Protein kinase" evidence="8">
    <location>
        <begin position="131"/>
        <end position="390"/>
    </location>
</feature>
<dbReference type="Gene3D" id="1.10.510.10">
    <property type="entry name" value="Transferase(Phosphotransferase) domain 1"/>
    <property type="match status" value="1"/>
</dbReference>
<keyword evidence="4 9" id="KW-0418">Kinase</keyword>
<evidence type="ECO:0000256" key="3">
    <source>
        <dbReference type="ARBA" id="ARBA00022741"/>
    </source>
</evidence>
<evidence type="ECO:0000313" key="10">
    <source>
        <dbReference type="Proteomes" id="UP000283983"/>
    </source>
</evidence>
<keyword evidence="7" id="KW-0812">Transmembrane</keyword>
<dbReference type="SUPFAM" id="SSF56112">
    <property type="entry name" value="Protein kinase-like (PK-like)"/>
    <property type="match status" value="1"/>
</dbReference>
<evidence type="ECO:0000256" key="4">
    <source>
        <dbReference type="ARBA" id="ARBA00022777"/>
    </source>
</evidence>
<dbReference type="GO" id="GO:0005524">
    <property type="term" value="F:ATP binding"/>
    <property type="evidence" value="ECO:0007669"/>
    <property type="project" value="UniProtKB-KW"/>
</dbReference>
<evidence type="ECO:0000256" key="5">
    <source>
        <dbReference type="ARBA" id="ARBA00022840"/>
    </source>
</evidence>
<evidence type="ECO:0000256" key="2">
    <source>
        <dbReference type="ARBA" id="ARBA00022679"/>
    </source>
</evidence>
<evidence type="ECO:0000256" key="7">
    <source>
        <dbReference type="SAM" id="Phobius"/>
    </source>
</evidence>
<sequence>MGRNYTWLRPETNFKRTRMAMPIFPFNIPDPQQREKPSQSNHASDPRTASQSNHAGDPRTASRSNHASGPRLASRSMWRRPASPNGPAAVPSPAQPAGPALFASQAPHGGRSPIAPPPAAGSAASSLLKRYRPLETRAAGGFGSVEICLDSRLQRRVAIKRMPLASPDARTPLETTATALAEARTASMLQHPNIVQVIDFTYDSAHAYLVMEYVDGMTLEEFLQQVEGHSLTYDEAACIADALVQALSFAHENGVLHLDIKPANVLIDRNGHVKLADFGMAMLASAAGFGGARGGTIGYMPPEQLNGEQVDERSDIFALAAVLYESLCATAPFRAGTPADSLDRIIRGVLYPSDLLPDIPEAAEQALLDALSPSPYDRMPSVAEFGDAFLARLGNPREGRKSLARIITRLTSDDTEDALDPTDGRGERVWELDPDEGYLGSRFPRAREYALGAVTGVAVAAVSWALLGDLQVGEAAVRAITAAGIGVGAGIAPQIGSALALAGWLMLIVNSTPLFEVLPLAVLAFCLMAAWWFVWGRLHPAASTVLVTYVALGLATGDAMILAPVSAVIGGFFLTPSVAAAASGAGAAFAQLLVTSHLQAGTLDSLDALMTLATPAFLVPAVGASLIAAGTSWALTRTWENRKKGRPAYPLTVLYLLIPLCAVACRYLAHPMEISAVAPADAAVALGLGGLSSILVWLCIFALGYKRDFSEGDRS</sequence>
<dbReference type="Pfam" id="PF00069">
    <property type="entry name" value="Pkinase"/>
    <property type="match status" value="1"/>
</dbReference>
<feature type="transmembrane region" description="Helical" evidence="7">
    <location>
        <begin position="479"/>
        <end position="507"/>
    </location>
</feature>
<feature type="transmembrane region" description="Helical" evidence="7">
    <location>
        <begin position="449"/>
        <end position="467"/>
    </location>
</feature>
<feature type="transmembrane region" description="Helical" evidence="7">
    <location>
        <begin position="648"/>
        <end position="670"/>
    </location>
</feature>
<keyword evidence="9" id="KW-0723">Serine/threonine-protein kinase</keyword>
<gene>
    <name evidence="9" type="ORF">DW682_00585</name>
</gene>
<feature type="transmembrane region" description="Helical" evidence="7">
    <location>
        <begin position="614"/>
        <end position="636"/>
    </location>
</feature>
<feature type="transmembrane region" description="Helical" evidence="7">
    <location>
        <begin position="682"/>
        <end position="705"/>
    </location>
</feature>
<dbReference type="SMART" id="SM00220">
    <property type="entry name" value="S_TKc"/>
    <property type="match status" value="1"/>
</dbReference>
<dbReference type="GO" id="GO:0004674">
    <property type="term" value="F:protein serine/threonine kinase activity"/>
    <property type="evidence" value="ECO:0007669"/>
    <property type="project" value="UniProtKB-KW"/>
</dbReference>
<keyword evidence="3" id="KW-0547">Nucleotide-binding</keyword>
<evidence type="ECO:0000256" key="1">
    <source>
        <dbReference type="ARBA" id="ARBA00012513"/>
    </source>
</evidence>
<dbReference type="EMBL" id="QSLJ01000001">
    <property type="protein sequence ID" value="RHF38255.1"/>
    <property type="molecule type" value="Genomic_DNA"/>
</dbReference>
<dbReference type="PANTHER" id="PTHR43671">
    <property type="entry name" value="SERINE/THREONINE-PROTEIN KINASE NEK"/>
    <property type="match status" value="1"/>
</dbReference>
<dbReference type="PROSITE" id="PS50011">
    <property type="entry name" value="PROTEIN_KINASE_DOM"/>
    <property type="match status" value="1"/>
</dbReference>
<keyword evidence="5" id="KW-0067">ATP-binding</keyword>
<keyword evidence="7" id="KW-0472">Membrane</keyword>